<dbReference type="InterPro" id="IPR017871">
    <property type="entry name" value="ABC_transporter-like_CS"/>
</dbReference>
<evidence type="ECO:0000256" key="1">
    <source>
        <dbReference type="ARBA" id="ARBA00022448"/>
    </source>
</evidence>
<dbReference type="InterPro" id="IPR027417">
    <property type="entry name" value="P-loop_NTPase"/>
</dbReference>
<accession>A0ABV1KR20</accession>
<dbReference type="SUPFAM" id="SSF52540">
    <property type="entry name" value="P-loop containing nucleoside triphosphate hydrolases"/>
    <property type="match status" value="1"/>
</dbReference>
<reference evidence="5 6" key="1">
    <citation type="journal article" date="2023" name="Genome Announc.">
        <title>Pan-Genome Analyses of the Genus Cohnella and Proposal of the Novel Species Cohnella silvisoli sp. nov., Isolated from Forest Soil.</title>
        <authorList>
            <person name="Wang C."/>
            <person name="Mao L."/>
            <person name="Bao G."/>
            <person name="Zhu H."/>
        </authorList>
    </citation>
    <scope>NUCLEOTIDE SEQUENCE [LARGE SCALE GENOMIC DNA]</scope>
    <source>
        <strain evidence="5 6">NL03-T5-1</strain>
    </source>
</reference>
<evidence type="ECO:0000313" key="5">
    <source>
        <dbReference type="EMBL" id="MEQ4482518.1"/>
    </source>
</evidence>
<dbReference type="RefSeq" id="WP_232187498.1">
    <property type="nucleotide sequence ID" value="NZ_JAIOAP010000013.1"/>
</dbReference>
<sequence length="255" mass="28314">MNSGSEILFRAVIEEAGYESGRPIVEEVTLSVQAGERVGLLGPNGAGKSTIMKGLLGQLPHWRGKIYWHGKEEENGGGVEMSSRIAYIPEQPILYERMTLWEHLVLVAAAGSIPEELFRERAEKLLRRFRLQKVKHEYPVRFSKGMQQKVMLIIGFLLKPELYLVDEPFIGLDPGAVLELLAALDEERSRGAAVLLTTHVLDSAERLCDRFVLVHDGGVAASGTLAEIRTAAGCGPEARLFDCFHKLTEYEEVQS</sequence>
<dbReference type="Gene3D" id="3.40.50.300">
    <property type="entry name" value="P-loop containing nucleotide triphosphate hydrolases"/>
    <property type="match status" value="1"/>
</dbReference>
<dbReference type="PROSITE" id="PS50893">
    <property type="entry name" value="ABC_TRANSPORTER_2"/>
    <property type="match status" value="1"/>
</dbReference>
<dbReference type="PROSITE" id="PS00211">
    <property type="entry name" value="ABC_TRANSPORTER_1"/>
    <property type="match status" value="1"/>
</dbReference>
<dbReference type="GO" id="GO:0005524">
    <property type="term" value="F:ATP binding"/>
    <property type="evidence" value="ECO:0007669"/>
    <property type="project" value="UniProtKB-KW"/>
</dbReference>
<dbReference type="PANTHER" id="PTHR42939">
    <property type="entry name" value="ABC TRANSPORTER ATP-BINDING PROTEIN ALBC-RELATED"/>
    <property type="match status" value="1"/>
</dbReference>
<dbReference type="Pfam" id="PF00005">
    <property type="entry name" value="ABC_tran"/>
    <property type="match status" value="1"/>
</dbReference>
<dbReference type="InterPro" id="IPR051782">
    <property type="entry name" value="ABC_Transporter_VariousFunc"/>
</dbReference>
<dbReference type="InterPro" id="IPR003593">
    <property type="entry name" value="AAA+_ATPase"/>
</dbReference>
<dbReference type="PANTHER" id="PTHR42939:SF2">
    <property type="entry name" value="ABC-TYPE TRANSPORTER ATP-BINDING PROTEIN ECSA"/>
    <property type="match status" value="1"/>
</dbReference>
<proteinExistence type="predicted"/>
<dbReference type="SMART" id="SM00382">
    <property type="entry name" value="AAA"/>
    <property type="match status" value="1"/>
</dbReference>
<dbReference type="EMBL" id="JASKHM010000004">
    <property type="protein sequence ID" value="MEQ4482518.1"/>
    <property type="molecule type" value="Genomic_DNA"/>
</dbReference>
<comment type="caution">
    <text evidence="5">The sequence shown here is derived from an EMBL/GenBank/DDBJ whole genome shotgun (WGS) entry which is preliminary data.</text>
</comment>
<evidence type="ECO:0000256" key="2">
    <source>
        <dbReference type="ARBA" id="ARBA00022741"/>
    </source>
</evidence>
<keyword evidence="2" id="KW-0547">Nucleotide-binding</keyword>
<keyword evidence="1" id="KW-0813">Transport</keyword>
<dbReference type="CDD" id="cd03230">
    <property type="entry name" value="ABC_DR_subfamily_A"/>
    <property type="match status" value="1"/>
</dbReference>
<dbReference type="Proteomes" id="UP001493487">
    <property type="component" value="Unassembled WGS sequence"/>
</dbReference>
<evidence type="ECO:0000313" key="6">
    <source>
        <dbReference type="Proteomes" id="UP001493487"/>
    </source>
</evidence>
<name>A0ABV1KR20_9BACL</name>
<gene>
    <name evidence="5" type="ORF">QJS35_08940</name>
</gene>
<keyword evidence="3 5" id="KW-0067">ATP-binding</keyword>
<keyword evidence="6" id="KW-1185">Reference proteome</keyword>
<dbReference type="InterPro" id="IPR003439">
    <property type="entry name" value="ABC_transporter-like_ATP-bd"/>
</dbReference>
<evidence type="ECO:0000256" key="3">
    <source>
        <dbReference type="ARBA" id="ARBA00022840"/>
    </source>
</evidence>
<protein>
    <submittedName>
        <fullName evidence="5">ABC transporter ATP-binding protein</fullName>
    </submittedName>
</protein>
<feature type="domain" description="ABC transporter" evidence="4">
    <location>
        <begin position="7"/>
        <end position="241"/>
    </location>
</feature>
<evidence type="ECO:0000259" key="4">
    <source>
        <dbReference type="PROSITE" id="PS50893"/>
    </source>
</evidence>
<organism evidence="5 6">
    <name type="scientific">Cohnella silvisoli</name>
    <dbReference type="NCBI Taxonomy" id="2873699"/>
    <lineage>
        <taxon>Bacteria</taxon>
        <taxon>Bacillati</taxon>
        <taxon>Bacillota</taxon>
        <taxon>Bacilli</taxon>
        <taxon>Bacillales</taxon>
        <taxon>Paenibacillaceae</taxon>
        <taxon>Cohnella</taxon>
    </lineage>
</organism>